<gene>
    <name evidence="6" type="ORF">WJX84_012298</name>
</gene>
<dbReference type="Gene3D" id="1.25.10.10">
    <property type="entry name" value="Leucine-rich Repeat Variant"/>
    <property type="match status" value="3"/>
</dbReference>
<comment type="subcellular location">
    <subcellularLocation>
        <location evidence="2">Cytoplasm</location>
    </subcellularLocation>
    <subcellularLocation>
        <location evidence="1">Nucleus</location>
    </subcellularLocation>
</comment>
<dbReference type="Pfam" id="PF00514">
    <property type="entry name" value="Arm"/>
    <property type="match status" value="1"/>
</dbReference>
<dbReference type="InterPro" id="IPR000357">
    <property type="entry name" value="HEAT"/>
</dbReference>
<keyword evidence="5" id="KW-0539">Nucleus</keyword>
<dbReference type="GO" id="GO:0043161">
    <property type="term" value="P:proteasome-mediated ubiquitin-dependent protein catabolic process"/>
    <property type="evidence" value="ECO:0007669"/>
    <property type="project" value="TreeGrafter"/>
</dbReference>
<dbReference type="PANTHER" id="PTHR15651:SF7">
    <property type="entry name" value="ARMADILLO REPEAT-CONTAINING PROTEIN 8"/>
    <property type="match status" value="1"/>
</dbReference>
<comment type="caution">
    <text evidence="6">The sequence shown here is derived from an EMBL/GenBank/DDBJ whole genome shotgun (WGS) entry which is preliminary data.</text>
</comment>
<dbReference type="AlphaFoldDB" id="A0AAW1SJU4"/>
<evidence type="ECO:0000256" key="4">
    <source>
        <dbReference type="ARBA" id="ARBA00022737"/>
    </source>
</evidence>
<dbReference type="GO" id="GO:0005737">
    <property type="term" value="C:cytoplasm"/>
    <property type="evidence" value="ECO:0007669"/>
    <property type="project" value="UniProtKB-SubCell"/>
</dbReference>
<keyword evidence="7" id="KW-1185">Reference proteome</keyword>
<name>A0AAW1SJU4_9CHLO</name>
<proteinExistence type="predicted"/>
<dbReference type="Proteomes" id="UP001485043">
    <property type="component" value="Unassembled WGS sequence"/>
</dbReference>
<keyword evidence="3" id="KW-0963">Cytoplasm</keyword>
<accession>A0AAW1SJU4</accession>
<dbReference type="EMBL" id="JALJOV010001563">
    <property type="protein sequence ID" value="KAK9846116.1"/>
    <property type="molecule type" value="Genomic_DNA"/>
</dbReference>
<dbReference type="InterPro" id="IPR000225">
    <property type="entry name" value="Armadillo"/>
</dbReference>
<dbReference type="Pfam" id="PF02985">
    <property type="entry name" value="HEAT"/>
    <property type="match status" value="1"/>
</dbReference>
<dbReference type="InterPro" id="IPR011989">
    <property type="entry name" value="ARM-like"/>
</dbReference>
<evidence type="ECO:0000256" key="3">
    <source>
        <dbReference type="ARBA" id="ARBA00022490"/>
    </source>
</evidence>
<sequence>MVARPEELVSRLASGSDPDSRLKALRDIKNQVIGNKRKKRLYLQLGAVSGLVQILEHSDDTQLLIQSATAAGSLAYGSQQGAEAFLACNGLQPLLRTLWHSDLRVVEASLRALRCVFQNEARPSEQQVATEAFIQLVTLSGSGSYLVAVGAARLLPVFCTTDSQASLLEQQGGVRKLLHLSHAVHATQHEIVLEALARLTATWPGLMRAAFAEDDSFKRKIEEQLKSPSPEARFVACLCLANYCQGRSLDAHPPTLQSQVLPTLVRLLGNPAVRFSVPRCLNSIIEGSDVLQKVATDFEAIPKLAHLLHAAISNQAALLDLLQTLATLCQHHEANRRQLLTDHTTLKLILGALESPDASVRVAACSCLRGLSRSVKNLRCSLVDVDIAQPLMKLLSDPNLEVQQMATAVLCNMVLDFAVVKDVLVAAGCVDKLVSLATSMDSDLRLNAVWGLQNLAFRGSLEVKGSIMSALPWTTLTSLLRDESPELQGKALSLLQNLVHGSNTSMTQLTAWTGGNILEELAQVLYRIGDKESSLQEHAMQTLGNLAGIGGEDERDEIINNPGILSLLPTLLASSQERLRLAALWLVINIIPVGDRETCLAMRRTKLDHAGIKSIVQQLRDTDPSQDIRERATTACNRFLSIMEEPP</sequence>
<organism evidence="6 7">
    <name type="scientific">Apatococcus fuscideae</name>
    <dbReference type="NCBI Taxonomy" id="2026836"/>
    <lineage>
        <taxon>Eukaryota</taxon>
        <taxon>Viridiplantae</taxon>
        <taxon>Chlorophyta</taxon>
        <taxon>core chlorophytes</taxon>
        <taxon>Trebouxiophyceae</taxon>
        <taxon>Chlorellales</taxon>
        <taxon>Chlorellaceae</taxon>
        <taxon>Apatococcus</taxon>
    </lineage>
</organism>
<dbReference type="GO" id="GO:0034657">
    <property type="term" value="C:GID complex"/>
    <property type="evidence" value="ECO:0007669"/>
    <property type="project" value="TreeGrafter"/>
</dbReference>
<evidence type="ECO:0000313" key="7">
    <source>
        <dbReference type="Proteomes" id="UP001485043"/>
    </source>
</evidence>
<reference evidence="6 7" key="1">
    <citation type="journal article" date="2024" name="Nat. Commun.">
        <title>Phylogenomics reveals the evolutionary origins of lichenization in chlorophyte algae.</title>
        <authorList>
            <person name="Puginier C."/>
            <person name="Libourel C."/>
            <person name="Otte J."/>
            <person name="Skaloud P."/>
            <person name="Haon M."/>
            <person name="Grisel S."/>
            <person name="Petersen M."/>
            <person name="Berrin J.G."/>
            <person name="Delaux P.M."/>
            <person name="Dal Grande F."/>
            <person name="Keller J."/>
        </authorList>
    </citation>
    <scope>NUCLEOTIDE SEQUENCE [LARGE SCALE GENOMIC DNA]</scope>
    <source>
        <strain evidence="6 7">SAG 2523</strain>
    </source>
</reference>
<evidence type="ECO:0000256" key="2">
    <source>
        <dbReference type="ARBA" id="ARBA00004496"/>
    </source>
</evidence>
<evidence type="ECO:0000256" key="5">
    <source>
        <dbReference type="ARBA" id="ARBA00023242"/>
    </source>
</evidence>
<evidence type="ECO:0000313" key="6">
    <source>
        <dbReference type="EMBL" id="KAK9846116.1"/>
    </source>
</evidence>
<evidence type="ECO:0000256" key="1">
    <source>
        <dbReference type="ARBA" id="ARBA00004123"/>
    </source>
</evidence>
<dbReference type="InterPro" id="IPR038739">
    <property type="entry name" value="ARMC8/Vid28"/>
</dbReference>
<dbReference type="SUPFAM" id="SSF48371">
    <property type="entry name" value="ARM repeat"/>
    <property type="match status" value="1"/>
</dbReference>
<evidence type="ECO:0008006" key="8">
    <source>
        <dbReference type="Google" id="ProtNLM"/>
    </source>
</evidence>
<dbReference type="SMART" id="SM00185">
    <property type="entry name" value="ARM"/>
    <property type="match status" value="10"/>
</dbReference>
<keyword evidence="4" id="KW-0677">Repeat</keyword>
<dbReference type="GO" id="GO:0005634">
    <property type="term" value="C:nucleus"/>
    <property type="evidence" value="ECO:0007669"/>
    <property type="project" value="UniProtKB-SubCell"/>
</dbReference>
<dbReference type="InterPro" id="IPR016024">
    <property type="entry name" value="ARM-type_fold"/>
</dbReference>
<dbReference type="PANTHER" id="PTHR15651">
    <property type="entry name" value="ARMADILLO REPEAT-CONTAINING PROTEIN 8"/>
    <property type="match status" value="1"/>
</dbReference>
<protein>
    <recommendedName>
        <fullName evidence="8">Armadillo repeat-containing protein 8</fullName>
    </recommendedName>
</protein>